<keyword evidence="7" id="KW-1185">Reference proteome</keyword>
<evidence type="ECO:0000313" key="7">
    <source>
        <dbReference type="Proteomes" id="UP000315252"/>
    </source>
</evidence>
<feature type="disulfide bond" description="Redox-active" evidence="4">
    <location>
        <begin position="80"/>
        <end position="84"/>
    </location>
</feature>
<dbReference type="PANTHER" id="PTHR12151:SF5">
    <property type="entry name" value="AT19154P"/>
    <property type="match status" value="1"/>
</dbReference>
<reference evidence="6 7" key="1">
    <citation type="submission" date="2019-06" db="EMBL/GenBank/DDBJ databases">
        <title>Whole genome sequence for Rhodospirillaceae sp. R148.</title>
        <authorList>
            <person name="Wang G."/>
        </authorList>
    </citation>
    <scope>NUCLEOTIDE SEQUENCE [LARGE SCALE GENOMIC DNA]</scope>
    <source>
        <strain evidence="6 7">R148</strain>
    </source>
</reference>
<dbReference type="Gene3D" id="3.40.30.10">
    <property type="entry name" value="Glutaredoxin"/>
    <property type="match status" value="1"/>
</dbReference>
<feature type="binding site" evidence="3">
    <location>
        <position position="80"/>
    </location>
    <ligand>
        <name>Cu cation</name>
        <dbReference type="ChEBI" id="CHEBI:23378"/>
    </ligand>
</feature>
<comment type="similarity">
    <text evidence="1">Belongs to the SCO1/2 family.</text>
</comment>
<dbReference type="AlphaFoldDB" id="A0A545TGS2"/>
<gene>
    <name evidence="6" type="ORF">FKG95_22135</name>
</gene>
<dbReference type="GO" id="GO:0046872">
    <property type="term" value="F:metal ion binding"/>
    <property type="evidence" value="ECO:0007669"/>
    <property type="project" value="UniProtKB-KW"/>
</dbReference>
<keyword evidence="5" id="KW-1133">Transmembrane helix</keyword>
<feature type="transmembrane region" description="Helical" evidence="5">
    <location>
        <begin position="6"/>
        <end position="28"/>
    </location>
</feature>
<feature type="binding site" evidence="3">
    <location>
        <position position="84"/>
    </location>
    <ligand>
        <name>Cu cation</name>
        <dbReference type="ChEBI" id="CHEBI:23378"/>
    </ligand>
</feature>
<keyword evidence="5" id="KW-0812">Transmembrane</keyword>
<evidence type="ECO:0000256" key="1">
    <source>
        <dbReference type="ARBA" id="ARBA00010996"/>
    </source>
</evidence>
<organism evidence="6 7">
    <name type="scientific">Denitrobaculum tricleocarpae</name>
    <dbReference type="NCBI Taxonomy" id="2591009"/>
    <lineage>
        <taxon>Bacteria</taxon>
        <taxon>Pseudomonadati</taxon>
        <taxon>Pseudomonadota</taxon>
        <taxon>Alphaproteobacteria</taxon>
        <taxon>Rhodospirillales</taxon>
        <taxon>Rhodospirillaceae</taxon>
        <taxon>Denitrobaculum</taxon>
    </lineage>
</organism>
<keyword evidence="3" id="KW-0479">Metal-binding</keyword>
<dbReference type="EMBL" id="VHSH01000008">
    <property type="protein sequence ID" value="TQV76331.1"/>
    <property type="molecule type" value="Genomic_DNA"/>
</dbReference>
<dbReference type="RefSeq" id="WP_142898594.1">
    <property type="nucleotide sequence ID" value="NZ_ML660059.1"/>
</dbReference>
<evidence type="ECO:0000256" key="4">
    <source>
        <dbReference type="PIRSR" id="PIRSR603782-2"/>
    </source>
</evidence>
<comment type="caution">
    <text evidence="6">The sequence shown here is derived from an EMBL/GenBank/DDBJ whole genome shotgun (WGS) entry which is preliminary data.</text>
</comment>
<dbReference type="Proteomes" id="UP000315252">
    <property type="component" value="Unassembled WGS sequence"/>
</dbReference>
<accession>A0A545TGS2</accession>
<dbReference type="PANTHER" id="PTHR12151">
    <property type="entry name" value="ELECTRON TRANSPORT PROTIN SCO1/SENC FAMILY MEMBER"/>
    <property type="match status" value="1"/>
</dbReference>
<evidence type="ECO:0000256" key="2">
    <source>
        <dbReference type="ARBA" id="ARBA00023008"/>
    </source>
</evidence>
<evidence type="ECO:0000313" key="6">
    <source>
        <dbReference type="EMBL" id="TQV76331.1"/>
    </source>
</evidence>
<feature type="binding site" evidence="3">
    <location>
        <position position="173"/>
    </location>
    <ligand>
        <name>Cu cation</name>
        <dbReference type="ChEBI" id="CHEBI:23378"/>
    </ligand>
</feature>
<name>A0A545TGS2_9PROT</name>
<keyword evidence="5" id="KW-0472">Membrane</keyword>
<evidence type="ECO:0000256" key="5">
    <source>
        <dbReference type="SAM" id="Phobius"/>
    </source>
</evidence>
<dbReference type="Pfam" id="PF02630">
    <property type="entry name" value="SCO1-SenC"/>
    <property type="match status" value="1"/>
</dbReference>
<dbReference type="SUPFAM" id="SSF52833">
    <property type="entry name" value="Thioredoxin-like"/>
    <property type="match status" value="1"/>
</dbReference>
<protein>
    <submittedName>
        <fullName evidence="6">SCO family protein</fullName>
    </submittedName>
</protein>
<evidence type="ECO:0000256" key="3">
    <source>
        <dbReference type="PIRSR" id="PIRSR603782-1"/>
    </source>
</evidence>
<sequence length="210" mass="23027">MPQSSIARAILIFGVGLVLMLGAAAVWMTMKPATQTSSVTSSGEALIGGPFELVDQFGEARNDADFLGDYMLIYFGYTYCPDVCPTSLGIMTQAIDQLETKDAERAARIKPVFITVDPERDDVETMKVYAEHFHPNMVAMTGSTDQVASAARAYRVYYAKVDDDGSSDYLMDHSSIFYLMGPDGKYVKHFTHNDDSTTIATALAELVETK</sequence>
<dbReference type="CDD" id="cd02968">
    <property type="entry name" value="SCO"/>
    <property type="match status" value="1"/>
</dbReference>
<proteinExistence type="inferred from homology"/>
<dbReference type="OrthoDB" id="9790194at2"/>
<keyword evidence="2 3" id="KW-0186">Copper</keyword>
<keyword evidence="4" id="KW-1015">Disulfide bond</keyword>
<dbReference type="InterPro" id="IPR036249">
    <property type="entry name" value="Thioredoxin-like_sf"/>
</dbReference>
<dbReference type="InterPro" id="IPR003782">
    <property type="entry name" value="SCO1/SenC"/>
</dbReference>
<dbReference type="FunFam" id="3.40.30.10:FF:000013">
    <property type="entry name" value="Blast:Protein SCO1 homolog, mitochondrial"/>
    <property type="match status" value="1"/>
</dbReference>